<dbReference type="GO" id="GO:0005525">
    <property type="term" value="F:GTP binding"/>
    <property type="evidence" value="ECO:0007669"/>
    <property type="project" value="InterPro"/>
</dbReference>
<reference evidence="2 3" key="1">
    <citation type="submission" date="2016-06" db="EMBL/GenBank/DDBJ databases">
        <title>Comparative genomics of the ectomycorrhizal sister species Rhizopogon vinicolor and Rhizopogon vesiculosus (Basidiomycota: Boletales) reveals a divergence of the mating type B locus.</title>
        <authorList>
            <consortium name="DOE Joint Genome Institute"/>
            <person name="Mujic A.B."/>
            <person name="Kuo A."/>
            <person name="Tritt A."/>
            <person name="Lipzen A."/>
            <person name="Chen C."/>
            <person name="Johnson J."/>
            <person name="Sharma A."/>
            <person name="Barry K."/>
            <person name="Grigoriev I.V."/>
            <person name="Spatafora J.W."/>
        </authorList>
    </citation>
    <scope>NUCLEOTIDE SEQUENCE [LARGE SCALE GENOMIC DNA]</scope>
    <source>
        <strain evidence="2 3">AM-OR11-026</strain>
    </source>
</reference>
<dbReference type="Gene3D" id="3.40.50.300">
    <property type="entry name" value="P-loop containing nucleotide triphosphate hydrolases"/>
    <property type="match status" value="2"/>
</dbReference>
<dbReference type="SUPFAM" id="SSF52540">
    <property type="entry name" value="P-loop containing nucleoside triphosphate hydrolases"/>
    <property type="match status" value="2"/>
</dbReference>
<protein>
    <recommendedName>
        <fullName evidence="1">G domain-containing protein</fullName>
    </recommendedName>
</protein>
<dbReference type="InterPro" id="IPR006073">
    <property type="entry name" value="GTP-bd"/>
</dbReference>
<keyword evidence="3" id="KW-1185">Reference proteome</keyword>
<dbReference type="Proteomes" id="UP000092154">
    <property type="component" value="Unassembled WGS sequence"/>
</dbReference>
<feature type="domain" description="G" evidence="1">
    <location>
        <begin position="191"/>
        <end position="316"/>
    </location>
</feature>
<dbReference type="PANTHER" id="PTHR42714">
    <property type="entry name" value="TRNA MODIFICATION GTPASE GTPBP3"/>
    <property type="match status" value="1"/>
</dbReference>
<dbReference type="AlphaFoldDB" id="A0A1B7MTP1"/>
<organism evidence="2 3">
    <name type="scientific">Rhizopogon vinicolor AM-OR11-026</name>
    <dbReference type="NCBI Taxonomy" id="1314800"/>
    <lineage>
        <taxon>Eukaryota</taxon>
        <taxon>Fungi</taxon>
        <taxon>Dikarya</taxon>
        <taxon>Basidiomycota</taxon>
        <taxon>Agaricomycotina</taxon>
        <taxon>Agaricomycetes</taxon>
        <taxon>Agaricomycetidae</taxon>
        <taxon>Boletales</taxon>
        <taxon>Suillineae</taxon>
        <taxon>Rhizopogonaceae</taxon>
        <taxon>Rhizopogon</taxon>
    </lineage>
</organism>
<dbReference type="Pfam" id="PF01926">
    <property type="entry name" value="MMR_HSR1"/>
    <property type="match status" value="1"/>
</dbReference>
<dbReference type="GO" id="GO:0002098">
    <property type="term" value="P:tRNA wobble uridine modification"/>
    <property type="evidence" value="ECO:0007669"/>
    <property type="project" value="TreeGrafter"/>
</dbReference>
<name>A0A1B7MTP1_9AGAM</name>
<dbReference type="CDD" id="cd00882">
    <property type="entry name" value="Ras_like_GTPase"/>
    <property type="match status" value="1"/>
</dbReference>
<proteinExistence type="predicted"/>
<dbReference type="InterPro" id="IPR027417">
    <property type="entry name" value="P-loop_NTPase"/>
</dbReference>
<dbReference type="GO" id="GO:0005737">
    <property type="term" value="C:cytoplasm"/>
    <property type="evidence" value="ECO:0007669"/>
    <property type="project" value="TreeGrafter"/>
</dbReference>
<dbReference type="InParanoid" id="A0A1B7MTP1"/>
<dbReference type="EMBL" id="KV448454">
    <property type="protein sequence ID" value="OAX35951.1"/>
    <property type="molecule type" value="Genomic_DNA"/>
</dbReference>
<accession>A0A1B7MTP1</accession>
<dbReference type="STRING" id="1314800.A0A1B7MTP1"/>
<evidence type="ECO:0000259" key="1">
    <source>
        <dbReference type="Pfam" id="PF01926"/>
    </source>
</evidence>
<dbReference type="OrthoDB" id="8954335at2759"/>
<evidence type="ECO:0000313" key="3">
    <source>
        <dbReference type="Proteomes" id="UP000092154"/>
    </source>
</evidence>
<evidence type="ECO:0000313" key="2">
    <source>
        <dbReference type="EMBL" id="OAX35951.1"/>
    </source>
</evidence>
<dbReference type="GO" id="GO:0030488">
    <property type="term" value="P:tRNA methylation"/>
    <property type="evidence" value="ECO:0007669"/>
    <property type="project" value="TreeGrafter"/>
</dbReference>
<gene>
    <name evidence="2" type="ORF">K503DRAFT_802420</name>
</gene>
<sequence>MAGEERAETSPGTERCTMHWKEHPISFDGYNYKVFDTMGLEESQLEMEKHLDAIANTRSLITKLDKEGGIDLLLFCVPAGRFTSIIRDNYRLFYVSLCKKKVPIVLVITGLEGEENMEDWWTRYKHTFHEGSIAVAGHVCITATNHMNKRHQELYELSRQLIRKVVREHTDTEDVLTRNTDFRTSMSTRNIVLFGQTGAGKSSVVNLMAGEKKAETSSGTERCTMHWEEHLITFDGYNYRVFDTIGLEEPQLGIDQYLEAIVNARNLITKLDKEGGIDLLLFCVQAGRVTVTVQNNYRLFYEWLCEKKVPIILVLTGLEREDNMEEWWTRNKGELDKYKIPIDGHACITAANNLDGRHQRLYEESRQLVRNLVREHTYDRAEVAWKGDEGWFRKFMRKLRELVLGATMKNEDIVTLLTKRCGMPRDAAVTLAQQVREESCRKFDLPRSI</sequence>
<dbReference type="PANTHER" id="PTHR42714:SF2">
    <property type="entry name" value="TRNA MODIFICATION GTPASE GTPBP3, MITOCHONDRIAL"/>
    <property type="match status" value="1"/>
</dbReference>